<dbReference type="CDD" id="cd01948">
    <property type="entry name" value="EAL"/>
    <property type="match status" value="1"/>
</dbReference>
<feature type="transmembrane region" description="Helical" evidence="1">
    <location>
        <begin position="175"/>
        <end position="196"/>
    </location>
</feature>
<dbReference type="RefSeq" id="WP_197162048.1">
    <property type="nucleotide sequence ID" value="NZ_JADZGI010000001.1"/>
</dbReference>
<feature type="transmembrane region" description="Helical" evidence="1">
    <location>
        <begin position="47"/>
        <end position="72"/>
    </location>
</feature>
<dbReference type="Pfam" id="PF00990">
    <property type="entry name" value="GGDEF"/>
    <property type="match status" value="1"/>
</dbReference>
<feature type="domain" description="MHYT" evidence="4">
    <location>
        <begin position="12"/>
        <end position="200"/>
    </location>
</feature>
<accession>A0A931HB33</accession>
<feature type="transmembrane region" description="Helical" evidence="1">
    <location>
        <begin position="216"/>
        <end position="238"/>
    </location>
</feature>
<feature type="domain" description="EAL" evidence="2">
    <location>
        <begin position="528"/>
        <end position="778"/>
    </location>
</feature>
<dbReference type="Proteomes" id="UP000617634">
    <property type="component" value="Unassembled WGS sequence"/>
</dbReference>
<reference evidence="5" key="1">
    <citation type="submission" date="2020-11" db="EMBL/GenBank/DDBJ databases">
        <title>Novosphingobium aureum sp. nov., a marine bacterium isolated from sediment of a salt flat.</title>
        <authorList>
            <person name="Yoo Y."/>
            <person name="Kim J.-J."/>
        </authorList>
    </citation>
    <scope>NUCLEOTIDE SEQUENCE</scope>
    <source>
        <strain evidence="5">YJ-S2-02</strain>
    </source>
</reference>
<dbReference type="EMBL" id="JADZGI010000001">
    <property type="protein sequence ID" value="MBH0112504.1"/>
    <property type="molecule type" value="Genomic_DNA"/>
</dbReference>
<keyword evidence="1" id="KW-0472">Membrane</keyword>
<dbReference type="InterPro" id="IPR052155">
    <property type="entry name" value="Biofilm_reg_signaling"/>
</dbReference>
<dbReference type="InterPro" id="IPR035919">
    <property type="entry name" value="EAL_sf"/>
</dbReference>
<gene>
    <name evidence="5" type="ORF">I5E68_06005</name>
</gene>
<evidence type="ECO:0000259" key="2">
    <source>
        <dbReference type="PROSITE" id="PS50883"/>
    </source>
</evidence>
<dbReference type="InterPro" id="IPR000160">
    <property type="entry name" value="GGDEF_dom"/>
</dbReference>
<evidence type="ECO:0000259" key="3">
    <source>
        <dbReference type="PROSITE" id="PS50887"/>
    </source>
</evidence>
<dbReference type="PANTHER" id="PTHR44757">
    <property type="entry name" value="DIGUANYLATE CYCLASE DGCP"/>
    <property type="match status" value="1"/>
</dbReference>
<dbReference type="FunFam" id="3.30.70.270:FF:000001">
    <property type="entry name" value="Diguanylate cyclase domain protein"/>
    <property type="match status" value="1"/>
</dbReference>
<dbReference type="InterPro" id="IPR043128">
    <property type="entry name" value="Rev_trsase/Diguanyl_cyclase"/>
</dbReference>
<dbReference type="SUPFAM" id="SSF55073">
    <property type="entry name" value="Nucleotide cyclase"/>
    <property type="match status" value="1"/>
</dbReference>
<dbReference type="InterPro" id="IPR029787">
    <property type="entry name" value="Nucleotide_cyclase"/>
</dbReference>
<comment type="caution">
    <text evidence="5">The sequence shown here is derived from an EMBL/GenBank/DDBJ whole genome shotgun (WGS) entry which is preliminary data.</text>
</comment>
<dbReference type="SMART" id="SM00052">
    <property type="entry name" value="EAL"/>
    <property type="match status" value="1"/>
</dbReference>
<dbReference type="PANTHER" id="PTHR44757:SF2">
    <property type="entry name" value="BIOFILM ARCHITECTURE MAINTENANCE PROTEIN MBAA"/>
    <property type="match status" value="1"/>
</dbReference>
<feature type="transmembrane region" description="Helical" evidence="1">
    <location>
        <begin position="78"/>
        <end position="100"/>
    </location>
</feature>
<dbReference type="Gene3D" id="3.30.70.270">
    <property type="match status" value="1"/>
</dbReference>
<dbReference type="GO" id="GO:0016020">
    <property type="term" value="C:membrane"/>
    <property type="evidence" value="ECO:0007669"/>
    <property type="project" value="UniProtKB-UniRule"/>
</dbReference>
<dbReference type="GO" id="GO:0003824">
    <property type="term" value="F:catalytic activity"/>
    <property type="evidence" value="ECO:0007669"/>
    <property type="project" value="UniProtKB-ARBA"/>
</dbReference>
<dbReference type="SMART" id="SM00267">
    <property type="entry name" value="GGDEF"/>
    <property type="match status" value="1"/>
</dbReference>
<dbReference type="AlphaFoldDB" id="A0A931HB33"/>
<dbReference type="InterPro" id="IPR001633">
    <property type="entry name" value="EAL_dom"/>
</dbReference>
<dbReference type="InterPro" id="IPR005330">
    <property type="entry name" value="MHYT_dom"/>
</dbReference>
<evidence type="ECO:0000313" key="6">
    <source>
        <dbReference type="Proteomes" id="UP000617634"/>
    </source>
</evidence>
<keyword evidence="1" id="KW-0812">Transmembrane</keyword>
<dbReference type="Pfam" id="PF00563">
    <property type="entry name" value="EAL"/>
    <property type="match status" value="1"/>
</dbReference>
<dbReference type="InterPro" id="IPR035965">
    <property type="entry name" value="PAS-like_dom_sf"/>
</dbReference>
<dbReference type="PROSITE" id="PS50924">
    <property type="entry name" value="MHYT"/>
    <property type="match status" value="1"/>
</dbReference>
<dbReference type="CDD" id="cd01949">
    <property type="entry name" value="GGDEF"/>
    <property type="match status" value="1"/>
</dbReference>
<dbReference type="NCBIfam" id="TIGR00254">
    <property type="entry name" value="GGDEF"/>
    <property type="match status" value="1"/>
</dbReference>
<keyword evidence="1" id="KW-1133">Transmembrane helix</keyword>
<evidence type="ECO:0000256" key="1">
    <source>
        <dbReference type="PROSITE-ProRule" id="PRU00244"/>
    </source>
</evidence>
<protein>
    <submittedName>
        <fullName evidence="5">EAL domain-containing protein</fullName>
    </submittedName>
</protein>
<dbReference type="SUPFAM" id="SSF55785">
    <property type="entry name" value="PYP-like sensor domain (PAS domain)"/>
    <property type="match status" value="1"/>
</dbReference>
<evidence type="ECO:0000259" key="4">
    <source>
        <dbReference type="PROSITE" id="PS50924"/>
    </source>
</evidence>
<evidence type="ECO:0000313" key="5">
    <source>
        <dbReference type="EMBL" id="MBH0112504.1"/>
    </source>
</evidence>
<dbReference type="PROSITE" id="PS50883">
    <property type="entry name" value="EAL"/>
    <property type="match status" value="1"/>
</dbReference>
<feature type="transmembrane region" description="Helical" evidence="1">
    <location>
        <begin position="112"/>
        <end position="133"/>
    </location>
</feature>
<organism evidence="5 6">
    <name type="scientific">Novosphingobium aureum</name>
    <dbReference type="NCBI Taxonomy" id="2792964"/>
    <lineage>
        <taxon>Bacteria</taxon>
        <taxon>Pseudomonadati</taxon>
        <taxon>Pseudomonadota</taxon>
        <taxon>Alphaproteobacteria</taxon>
        <taxon>Sphingomonadales</taxon>
        <taxon>Sphingomonadaceae</taxon>
        <taxon>Novosphingobium</taxon>
    </lineage>
</organism>
<dbReference type="InterPro" id="IPR000014">
    <property type="entry name" value="PAS"/>
</dbReference>
<dbReference type="Pfam" id="PF03707">
    <property type="entry name" value="MHYT"/>
    <property type="match status" value="2"/>
</dbReference>
<dbReference type="NCBIfam" id="TIGR00229">
    <property type="entry name" value="sensory_box"/>
    <property type="match status" value="1"/>
</dbReference>
<feature type="transmembrane region" description="Helical" evidence="1">
    <location>
        <begin position="145"/>
        <end position="163"/>
    </location>
</feature>
<keyword evidence="6" id="KW-1185">Reference proteome</keyword>
<dbReference type="Gene3D" id="3.30.450.20">
    <property type="entry name" value="PAS domain"/>
    <property type="match status" value="1"/>
</dbReference>
<proteinExistence type="predicted"/>
<feature type="domain" description="GGDEF" evidence="3">
    <location>
        <begin position="386"/>
        <end position="519"/>
    </location>
</feature>
<sequence>MFQVASCVWYQHDHLTVALAAVIWIIGSLTFFQALERAQECPRGRRPTWLAIAALAGGLGVWATHFVAMLAYQGGLPIGYSLAPTVLSAVIAISGFWTAIKLLGRFSLSSCATAGTMLAVAVGLMHFIGMSALRVQARIEYDWTMVGVSAVIAVVLFSAAFYLSRHLSTRARKRLPAAALLSIVAVCTLHFTGMAATTLVFDPRLPRVEVAEGRTFVIGAIVLSTMLVVLLTGIATLVDRYLTDLKGFAAATLEGIVIVREGRVVEANARFAEWMGSEPGMLLGRDPETLLAAADGCPVTDLRDKPIEAVPRGTDSERVFEVAVHEIEYRGRPSQVLAVRDLTEAKAAQAQIAHLARHDGLTGLPNRLLLKERLDQALALSQRTGEPLAVLALDLDRFKAVNDLFGHGEGDRVLKAVAALLKRCVGGADTVARLGGDEFIVLQVGAHQPEGARVLANRILAAFREEMDPARDPCAVGVSVGVAVCPQDGTSADVLHNAADIALYRAKTSGRGTAAFFDAQMDLEARERRRLEADLRQAIAREQLRIVYQPLVATAGARVTGYEALLRWDHPERGAVSPSEFIPIAEDTGTILGIGEWVLRQACREAAQWVEPLTLAVNVSPVQFQMANLEDVVVSAVEDAGLDPARLELEITETALLKERDRTIAVLNALKARGIRVVMDDFGTGYSSLSNLQSFPFDKIKIDRSFIQAMESDEAARSIIRAIIGIGRSLAMPVVAEGVETDAQRAMVEQEGCPQAQGFFFGMPGLGPLSRLAEMVENEAELKLAANG</sequence>
<dbReference type="SUPFAM" id="SSF141868">
    <property type="entry name" value="EAL domain-like"/>
    <property type="match status" value="1"/>
</dbReference>
<dbReference type="Gene3D" id="3.20.20.450">
    <property type="entry name" value="EAL domain"/>
    <property type="match status" value="1"/>
</dbReference>
<dbReference type="PROSITE" id="PS50887">
    <property type="entry name" value="GGDEF"/>
    <property type="match status" value="1"/>
</dbReference>
<name>A0A931HB33_9SPHN</name>
<feature type="transmembrane region" description="Helical" evidence="1">
    <location>
        <begin position="15"/>
        <end position="35"/>
    </location>
</feature>